<dbReference type="InterPro" id="IPR046364">
    <property type="entry name" value="Exo70_C"/>
</dbReference>
<dbReference type="PANTHER" id="PTHR12542">
    <property type="entry name" value="EXOCYST COMPLEX PROTEIN EXO70"/>
    <property type="match status" value="1"/>
</dbReference>
<protein>
    <recommendedName>
        <fullName evidence="4">Exocyst complex protein EXO70</fullName>
    </recommendedName>
</protein>
<feature type="domain" description="Exocyst complex subunit Exo70 C-terminal" evidence="5">
    <location>
        <begin position="44"/>
        <end position="182"/>
    </location>
</feature>
<dbReference type="GO" id="GO:0005935">
    <property type="term" value="C:cellular bud neck"/>
    <property type="evidence" value="ECO:0007669"/>
    <property type="project" value="UniProtKB-SubCell"/>
</dbReference>
<accession>A0AAV0ARE7</accession>
<evidence type="ECO:0000256" key="3">
    <source>
        <dbReference type="ARBA" id="ARBA00022483"/>
    </source>
</evidence>
<dbReference type="AlphaFoldDB" id="A0AAV0ARE7"/>
<evidence type="ECO:0000313" key="6">
    <source>
        <dbReference type="EMBL" id="CAH7670357.1"/>
    </source>
</evidence>
<organism evidence="6 7">
    <name type="scientific">Phakopsora pachyrhizi</name>
    <name type="common">Asian soybean rust disease fungus</name>
    <dbReference type="NCBI Taxonomy" id="170000"/>
    <lineage>
        <taxon>Eukaryota</taxon>
        <taxon>Fungi</taxon>
        <taxon>Dikarya</taxon>
        <taxon>Basidiomycota</taxon>
        <taxon>Pucciniomycotina</taxon>
        <taxon>Pucciniomycetes</taxon>
        <taxon>Pucciniales</taxon>
        <taxon>Phakopsoraceae</taxon>
        <taxon>Phakopsora</taxon>
    </lineage>
</organism>
<evidence type="ECO:0000256" key="2">
    <source>
        <dbReference type="ARBA" id="ARBA00022448"/>
    </source>
</evidence>
<keyword evidence="2 4" id="KW-0813">Transport</keyword>
<dbReference type="Gene3D" id="1.20.1280.170">
    <property type="entry name" value="Exocyst complex component Exo70"/>
    <property type="match status" value="1"/>
</dbReference>
<keyword evidence="7" id="KW-1185">Reference proteome</keyword>
<dbReference type="PANTHER" id="PTHR12542:SF41">
    <property type="entry name" value="EXOCYST COMPLEX COMPONENT 7"/>
    <property type="match status" value="1"/>
</dbReference>
<gene>
    <name evidence="6" type="ORF">PPACK8108_LOCUS5051</name>
</gene>
<dbReference type="GO" id="GO:0006887">
    <property type="term" value="P:exocytosis"/>
    <property type="evidence" value="ECO:0007669"/>
    <property type="project" value="UniProtKB-KW"/>
</dbReference>
<dbReference type="Proteomes" id="UP001153365">
    <property type="component" value="Unassembled WGS sequence"/>
</dbReference>
<name>A0AAV0ARE7_PHAPC</name>
<evidence type="ECO:0000259" key="5">
    <source>
        <dbReference type="Pfam" id="PF03081"/>
    </source>
</evidence>
<comment type="subcellular location">
    <subcellularLocation>
        <location evidence="4">Bud</location>
    </subcellularLocation>
    <subcellularLocation>
        <location evidence="4">Bud neck</location>
    </subcellularLocation>
</comment>
<dbReference type="InterPro" id="IPR004140">
    <property type="entry name" value="Exo70"/>
</dbReference>
<evidence type="ECO:0000256" key="1">
    <source>
        <dbReference type="ARBA" id="ARBA00006756"/>
    </source>
</evidence>
<dbReference type="Pfam" id="PF03081">
    <property type="entry name" value="Exo70_C"/>
    <property type="match status" value="1"/>
</dbReference>
<proteinExistence type="inferred from homology"/>
<sequence>MTSEMAIAVLDYLKMLGAPEHVGRRKLDSVSGAVGRPCNNDNGDAGIGAIYMLNNFTYIQHKVIESSIPEILQEQLEDDLNKRIRNLKVGYLEIWAPLILTLMDSGGGAEDGKSGFGLDAVKSALPGQQAGAKCRDVKDWLARFNKAFEEVVSLHKITRIENWDVEMKEKLRNEIERMIVPTC</sequence>
<evidence type="ECO:0000256" key="4">
    <source>
        <dbReference type="RuleBase" id="RU365026"/>
    </source>
</evidence>
<comment type="similarity">
    <text evidence="1 4">Belongs to the EXO70 family.</text>
</comment>
<dbReference type="GO" id="GO:0015031">
    <property type="term" value="P:protein transport"/>
    <property type="evidence" value="ECO:0007669"/>
    <property type="project" value="UniProtKB-KW"/>
</dbReference>
<evidence type="ECO:0000313" key="7">
    <source>
        <dbReference type="Proteomes" id="UP001153365"/>
    </source>
</evidence>
<reference evidence="6" key="1">
    <citation type="submission" date="2022-06" db="EMBL/GenBank/DDBJ databases">
        <authorList>
            <consortium name="SYNGENTA / RWTH Aachen University"/>
        </authorList>
    </citation>
    <scope>NUCLEOTIDE SEQUENCE</scope>
</reference>
<keyword evidence="4" id="KW-0653">Protein transport</keyword>
<keyword evidence="3 4" id="KW-0268">Exocytosis</keyword>
<comment type="function">
    <text evidence="4">Involved in the secretory pathway as part of the exocyst complex which tethers secretory vesicles to the sites of exocytosis. Also plays a role in the assembly of the exocyst.</text>
</comment>
<dbReference type="GO" id="GO:0005546">
    <property type="term" value="F:phosphatidylinositol-4,5-bisphosphate binding"/>
    <property type="evidence" value="ECO:0007669"/>
    <property type="project" value="InterPro"/>
</dbReference>
<comment type="caution">
    <text evidence="6">The sequence shown here is derived from an EMBL/GenBank/DDBJ whole genome shotgun (WGS) entry which is preliminary data.</text>
</comment>
<dbReference type="InterPro" id="IPR016159">
    <property type="entry name" value="Cullin_repeat-like_dom_sf"/>
</dbReference>
<dbReference type="EMBL" id="CALTRL010000975">
    <property type="protein sequence ID" value="CAH7670357.1"/>
    <property type="molecule type" value="Genomic_DNA"/>
</dbReference>
<dbReference type="GO" id="GO:0000145">
    <property type="term" value="C:exocyst"/>
    <property type="evidence" value="ECO:0007669"/>
    <property type="project" value="InterPro"/>
</dbReference>
<dbReference type="SUPFAM" id="SSF74788">
    <property type="entry name" value="Cullin repeat-like"/>
    <property type="match status" value="1"/>
</dbReference>